<comment type="caution">
    <text evidence="5">The sequence shown here is derived from an EMBL/GenBank/DDBJ whole genome shotgun (WGS) entry which is preliminary data.</text>
</comment>
<dbReference type="RefSeq" id="WP_078745712.1">
    <property type="nucleotide sequence ID" value="NZ_FUXG01000014.1"/>
</dbReference>
<dbReference type="Proteomes" id="UP000191418">
    <property type="component" value="Unassembled WGS sequence"/>
</dbReference>
<dbReference type="EMBL" id="MTSM01000011">
    <property type="protein sequence ID" value="OPX55269.1"/>
    <property type="molecule type" value="Genomic_DNA"/>
</dbReference>
<name>A0A1T4R369_9GAMM</name>
<keyword evidence="2" id="KW-0547">Nucleotide-binding</keyword>
<evidence type="ECO:0000313" key="6">
    <source>
        <dbReference type="Proteomes" id="UP000191418"/>
    </source>
</evidence>
<evidence type="ECO:0000313" key="5">
    <source>
        <dbReference type="EMBL" id="OPX55269.1"/>
    </source>
</evidence>
<organism evidence="5 6">
    <name type="scientific">Oceanospirillum multiglobuliferum</name>
    <dbReference type="NCBI Taxonomy" id="64969"/>
    <lineage>
        <taxon>Bacteria</taxon>
        <taxon>Pseudomonadati</taxon>
        <taxon>Pseudomonadota</taxon>
        <taxon>Gammaproteobacteria</taxon>
        <taxon>Oceanospirillales</taxon>
        <taxon>Oceanospirillaceae</taxon>
        <taxon>Oceanospirillum</taxon>
    </lineage>
</organism>
<feature type="region of interest" description="Disordered" evidence="3">
    <location>
        <begin position="253"/>
        <end position="289"/>
    </location>
</feature>
<dbReference type="InterPro" id="IPR013651">
    <property type="entry name" value="ATP-grasp_RimK-type"/>
</dbReference>
<feature type="compositionally biased region" description="Basic residues" evidence="3">
    <location>
        <begin position="277"/>
        <end position="289"/>
    </location>
</feature>
<reference evidence="5 6" key="1">
    <citation type="submission" date="2017-01" db="EMBL/GenBank/DDBJ databases">
        <title>Genome Sequencing of a Marine Spirillum, Oceanospirillum multiglobuliferum ATCC 33336, from Japan.</title>
        <authorList>
            <person name="Carney J.G."/>
            <person name="Trachtenberg A.M."/>
            <person name="Rheaume B.A."/>
            <person name="Linnane J.D."/>
            <person name="Pitts N.L."/>
            <person name="Mykles D.L."/>
            <person name="Maclea K.S."/>
        </authorList>
    </citation>
    <scope>NUCLEOTIDE SEQUENCE [LARGE SCALE GENOMIC DNA]</scope>
    <source>
        <strain evidence="5 6">ATCC 33336</strain>
    </source>
</reference>
<feature type="domain" description="ATP-grasp" evidence="4">
    <location>
        <begin position="75"/>
        <end position="256"/>
    </location>
</feature>
<keyword evidence="6" id="KW-1185">Reference proteome</keyword>
<dbReference type="STRING" id="64969.SAMN02745127_02129"/>
<keyword evidence="2" id="KW-0067">ATP-binding</keyword>
<dbReference type="PANTHER" id="PTHR21621">
    <property type="entry name" value="RIBOSOMAL PROTEIN S6 MODIFICATION PROTEIN"/>
    <property type="match status" value="1"/>
</dbReference>
<dbReference type="GO" id="GO:0005737">
    <property type="term" value="C:cytoplasm"/>
    <property type="evidence" value="ECO:0007669"/>
    <property type="project" value="TreeGrafter"/>
</dbReference>
<sequence length="289" mass="32610">MKLISFDALRTLNYPSQTYIKPELFLKHQTEVSEADWVLFPEYWQLNTLVFAMGANIFPSLSSYLIGHNKIEMTRAFMAVAPEHVPFTMIHANTPEQAEKVWQAMPLPFVAKIPKSSMGEGVFLIENRADWHQYCLKSDVLYAQEYLPIDRDLRIVVIGDQVVGGYWRIQSDNGFHNNIAKGGTMMQGPLPESAVALVKRLAEALGIDHAGFDIAMVDNYPFVLEFNRVFGTQGVEQIIGDITPLILDYLQRRSAGNDPTNPNEPRDPNDPTSPNKGGRKRRSRWSTAA</sequence>
<keyword evidence="1" id="KW-0464">Manganese</keyword>
<evidence type="ECO:0000259" key="4">
    <source>
        <dbReference type="PROSITE" id="PS50975"/>
    </source>
</evidence>
<dbReference type="InterPro" id="IPR011761">
    <property type="entry name" value="ATP-grasp"/>
</dbReference>
<dbReference type="OrthoDB" id="1704979at2"/>
<dbReference type="GO" id="GO:0046872">
    <property type="term" value="F:metal ion binding"/>
    <property type="evidence" value="ECO:0007669"/>
    <property type="project" value="InterPro"/>
</dbReference>
<dbReference type="GO" id="GO:0005524">
    <property type="term" value="F:ATP binding"/>
    <property type="evidence" value="ECO:0007669"/>
    <property type="project" value="UniProtKB-UniRule"/>
</dbReference>
<evidence type="ECO:0000256" key="2">
    <source>
        <dbReference type="PROSITE-ProRule" id="PRU00409"/>
    </source>
</evidence>
<dbReference type="GO" id="GO:0016879">
    <property type="term" value="F:ligase activity, forming carbon-nitrogen bonds"/>
    <property type="evidence" value="ECO:0007669"/>
    <property type="project" value="TreeGrafter"/>
</dbReference>
<keyword evidence="5" id="KW-0436">Ligase</keyword>
<dbReference type="PROSITE" id="PS50975">
    <property type="entry name" value="ATP_GRASP"/>
    <property type="match status" value="1"/>
</dbReference>
<gene>
    <name evidence="5" type="ORF">BTE48_10085</name>
</gene>
<evidence type="ECO:0000256" key="3">
    <source>
        <dbReference type="SAM" id="MobiDB-lite"/>
    </source>
</evidence>
<dbReference type="Pfam" id="PF08443">
    <property type="entry name" value="RimK"/>
    <property type="match status" value="1"/>
</dbReference>
<proteinExistence type="predicted"/>
<protein>
    <submittedName>
        <fullName evidence="5">Alpha-L-glutamate ligase</fullName>
    </submittedName>
</protein>
<dbReference type="AlphaFoldDB" id="A0A1T4R369"/>
<accession>A0A1T4R369</accession>
<dbReference type="Gene3D" id="3.30.470.20">
    <property type="entry name" value="ATP-grasp fold, B domain"/>
    <property type="match status" value="1"/>
</dbReference>
<dbReference type="SUPFAM" id="SSF56059">
    <property type="entry name" value="Glutathione synthetase ATP-binding domain-like"/>
    <property type="match status" value="1"/>
</dbReference>
<evidence type="ECO:0000256" key="1">
    <source>
        <dbReference type="ARBA" id="ARBA00023211"/>
    </source>
</evidence>
<dbReference type="PANTHER" id="PTHR21621:SF0">
    <property type="entry name" value="BETA-CITRYLGLUTAMATE SYNTHASE B-RELATED"/>
    <property type="match status" value="1"/>
</dbReference>